<dbReference type="GO" id="GO:0030288">
    <property type="term" value="C:outer membrane-bounded periplasmic space"/>
    <property type="evidence" value="ECO:0007669"/>
    <property type="project" value="TreeGrafter"/>
</dbReference>
<evidence type="ECO:0000256" key="4">
    <source>
        <dbReference type="ARBA" id="ARBA00022729"/>
    </source>
</evidence>
<keyword evidence="3" id="KW-0813">Transport</keyword>
<evidence type="ECO:0000256" key="1">
    <source>
        <dbReference type="ARBA" id="ARBA00004196"/>
    </source>
</evidence>
<keyword evidence="4" id="KW-0732">Signal</keyword>
<evidence type="ECO:0000313" key="6">
    <source>
        <dbReference type="EMBL" id="WNZ28017.1"/>
    </source>
</evidence>
<dbReference type="EMBL" id="CP053587">
    <property type="protein sequence ID" value="WNZ28017.1"/>
    <property type="molecule type" value="Genomic_DNA"/>
</dbReference>
<evidence type="ECO:0000256" key="2">
    <source>
        <dbReference type="ARBA" id="ARBA00008814"/>
    </source>
</evidence>
<dbReference type="InterPro" id="IPR002491">
    <property type="entry name" value="ABC_transptr_periplasmic_BD"/>
</dbReference>
<evidence type="ECO:0000259" key="5">
    <source>
        <dbReference type="PROSITE" id="PS50983"/>
    </source>
</evidence>
<dbReference type="PROSITE" id="PS51257">
    <property type="entry name" value="PROKAR_LIPOPROTEIN"/>
    <property type="match status" value="1"/>
</dbReference>
<dbReference type="PROSITE" id="PS50983">
    <property type="entry name" value="FE_B12_PBP"/>
    <property type="match status" value="1"/>
</dbReference>
<protein>
    <submittedName>
        <fullName evidence="6">Iron-siderophore ABC transporter substrate-binding protein</fullName>
    </submittedName>
</protein>
<dbReference type="SUPFAM" id="SSF53807">
    <property type="entry name" value="Helical backbone' metal receptor"/>
    <property type="match status" value="1"/>
</dbReference>
<comment type="similarity">
    <text evidence="2">Belongs to the bacterial solute-binding protein 8 family.</text>
</comment>
<comment type="subcellular location">
    <subcellularLocation>
        <location evidence="1">Cell envelope</location>
    </subcellularLocation>
</comment>
<gene>
    <name evidence="6" type="ORF">HJG54_33650</name>
</gene>
<organism evidence="6">
    <name type="scientific">Leptolyngbya sp. NK1-12</name>
    <dbReference type="NCBI Taxonomy" id="2547451"/>
    <lineage>
        <taxon>Bacteria</taxon>
        <taxon>Bacillati</taxon>
        <taxon>Cyanobacteriota</taxon>
        <taxon>Cyanophyceae</taxon>
        <taxon>Leptolyngbyales</taxon>
        <taxon>Leptolyngbyaceae</taxon>
        <taxon>Leptolyngbya group</taxon>
        <taxon>Leptolyngbya</taxon>
    </lineage>
</organism>
<dbReference type="InterPro" id="IPR051313">
    <property type="entry name" value="Bact_iron-sidero_bind"/>
</dbReference>
<dbReference type="PANTHER" id="PTHR30532:SF25">
    <property type="entry name" value="IRON(III) DICITRATE-BINDING PERIPLASMIC PROTEIN"/>
    <property type="match status" value="1"/>
</dbReference>
<dbReference type="CDD" id="cd01146">
    <property type="entry name" value="FhuD"/>
    <property type="match status" value="1"/>
</dbReference>
<accession>A0AA96WZM1</accession>
<dbReference type="AlphaFoldDB" id="A0AA96WZM1"/>
<sequence>MIRTMHRSITRMLLVIITLIWVFACNSSTIERVAGSANNNVELQRSSTTHIVEHGMGKTEVPAQPSRIIALDEYTLECILALQSKPVGSVMFETMPSYLQDKTAGIENLGSEGEPSLEKILALQPDLILGTMYHQQTYSQLSQIAPTVLTLHKDIKDWKAALLNFAEALGKTAAAEQILQDYNNRLEIFKTQMGSRLKQTKVSVVRVYPTHISLYLKDVFIGTILDDAGLPRPPAQDKSGAAYEISRERIRDADGDVIFMWTYGYNQQRQQEAQAALEQLKADPLWSQLDAVQQGKVYQVPGYWIGAGPLAANAVIDDLFRYLVDQPVTSLQPFSAAHRPERLKQAGAYRQGVQAFAAPTPHTGGFEELRAGSPQNWGLGGTSFTLLE</sequence>
<name>A0AA96WZM1_9CYAN</name>
<dbReference type="GO" id="GO:1901678">
    <property type="term" value="P:iron coordination entity transport"/>
    <property type="evidence" value="ECO:0007669"/>
    <property type="project" value="UniProtKB-ARBA"/>
</dbReference>
<reference evidence="6" key="1">
    <citation type="submission" date="2020-05" db="EMBL/GenBank/DDBJ databases">
        <authorList>
            <person name="Zhu T."/>
            <person name="Keshari N."/>
            <person name="Lu X."/>
        </authorList>
    </citation>
    <scope>NUCLEOTIDE SEQUENCE</scope>
    <source>
        <strain evidence="6">NK1-12</strain>
    </source>
</reference>
<dbReference type="Pfam" id="PF01497">
    <property type="entry name" value="Peripla_BP_2"/>
    <property type="match status" value="1"/>
</dbReference>
<feature type="domain" description="Fe/B12 periplasmic-binding" evidence="5">
    <location>
        <begin position="67"/>
        <end position="327"/>
    </location>
</feature>
<dbReference type="PANTHER" id="PTHR30532">
    <property type="entry name" value="IRON III DICITRATE-BINDING PERIPLASMIC PROTEIN"/>
    <property type="match status" value="1"/>
</dbReference>
<dbReference type="Gene3D" id="3.40.50.1980">
    <property type="entry name" value="Nitrogenase molybdenum iron protein domain"/>
    <property type="match status" value="2"/>
</dbReference>
<proteinExistence type="inferred from homology"/>
<evidence type="ECO:0000256" key="3">
    <source>
        <dbReference type="ARBA" id="ARBA00022448"/>
    </source>
</evidence>